<dbReference type="PANTHER" id="PTHR36531:SF6">
    <property type="entry name" value="DNA REPLICATION ATP-DEPENDENT HELICASE_NUCLEASE DNA2"/>
    <property type="match status" value="1"/>
</dbReference>
<feature type="compositionally biased region" description="Polar residues" evidence="14">
    <location>
        <begin position="1"/>
        <end position="19"/>
    </location>
</feature>
<dbReference type="Pfam" id="PF01930">
    <property type="entry name" value="Cas_Cas4"/>
    <property type="match status" value="1"/>
</dbReference>
<keyword evidence="10 13" id="KW-0411">Iron-sulfur</keyword>
<proteinExistence type="inferred from homology"/>
<evidence type="ECO:0000256" key="14">
    <source>
        <dbReference type="SAM" id="MobiDB-lite"/>
    </source>
</evidence>
<dbReference type="InterPro" id="IPR022765">
    <property type="entry name" value="Dna2/Cas4_DUF83"/>
</dbReference>
<protein>
    <recommendedName>
        <fullName evidence="4 13">CRISPR-associated exonuclease Cas4</fullName>
        <ecNumber evidence="3 13">3.1.12.1</ecNumber>
    </recommendedName>
</protein>
<evidence type="ECO:0000256" key="1">
    <source>
        <dbReference type="ARBA" id="ARBA00001966"/>
    </source>
</evidence>
<dbReference type="InterPro" id="IPR013343">
    <property type="entry name" value="CRISPR-assoc_prot_Cas4"/>
</dbReference>
<reference evidence="16 17" key="1">
    <citation type="submission" date="2020-07" db="EMBL/GenBank/DDBJ databases">
        <title>Stappia sp., F7233, whole genome shotgun sequencing project.</title>
        <authorList>
            <person name="Jiang S."/>
            <person name="Liu Z.W."/>
            <person name="Du Z.J."/>
        </authorList>
    </citation>
    <scope>NUCLEOTIDE SEQUENCE [LARGE SCALE GENOMIC DNA]</scope>
    <source>
        <strain evidence="16 17">F7233</strain>
    </source>
</reference>
<comment type="cofactor">
    <cofactor evidence="1">
        <name>[4Fe-4S] cluster</name>
        <dbReference type="ChEBI" id="CHEBI:49883"/>
    </cofactor>
</comment>
<keyword evidence="7 13" id="KW-0378">Hydrolase</keyword>
<dbReference type="InterPro" id="IPR011604">
    <property type="entry name" value="PDDEXK-like_dom_sf"/>
</dbReference>
<dbReference type="Gene3D" id="3.90.320.10">
    <property type="match status" value="1"/>
</dbReference>
<evidence type="ECO:0000256" key="12">
    <source>
        <dbReference type="ARBA" id="ARBA00023211"/>
    </source>
</evidence>
<evidence type="ECO:0000256" key="11">
    <source>
        <dbReference type="ARBA" id="ARBA00023118"/>
    </source>
</evidence>
<dbReference type="GO" id="GO:0046872">
    <property type="term" value="F:metal ion binding"/>
    <property type="evidence" value="ECO:0007669"/>
    <property type="project" value="UniProtKB-KW"/>
</dbReference>
<keyword evidence="8 13" id="KW-0269">Exonuclease</keyword>
<comment type="similarity">
    <text evidence="2 13">Belongs to the CRISPR-associated exonuclease Cas4 family.</text>
</comment>
<accession>A0A839AG75</accession>
<evidence type="ECO:0000256" key="4">
    <source>
        <dbReference type="ARBA" id="ARBA00020049"/>
    </source>
</evidence>
<organism evidence="16 17">
    <name type="scientific">Stappia albiluteola</name>
    <dbReference type="NCBI Taxonomy" id="2758565"/>
    <lineage>
        <taxon>Bacteria</taxon>
        <taxon>Pseudomonadati</taxon>
        <taxon>Pseudomonadota</taxon>
        <taxon>Alphaproteobacteria</taxon>
        <taxon>Hyphomicrobiales</taxon>
        <taxon>Stappiaceae</taxon>
        <taxon>Stappia</taxon>
    </lineage>
</organism>
<evidence type="ECO:0000256" key="10">
    <source>
        <dbReference type="ARBA" id="ARBA00023014"/>
    </source>
</evidence>
<dbReference type="GO" id="GO:0004527">
    <property type="term" value="F:exonuclease activity"/>
    <property type="evidence" value="ECO:0007669"/>
    <property type="project" value="UniProtKB-KW"/>
</dbReference>
<sequence>MRSKSTATACRTGSRSSNGCDALTGGGREPVAEANAGEGEGDPIPLSALQHAVFCLRQAALIHLERMWSENRFTAEGQVLHLNADKASSRKARGVRRETALAISSRRLGISGVADLVEFHPGDDGEVPFPVEFKRGKPKLHRADEVQLCAQGLCLEEMTGVAVPEGALFYAETKRRSTVPFDADLRALTEATIGELRAIFASLETPSAIYRANRCRACSLIDLCRPKASARSAASWRSRMVKDVLAGGDGAGEET</sequence>
<keyword evidence="6 13" id="KW-0479">Metal-binding</keyword>
<gene>
    <name evidence="16" type="primary">cas4</name>
    <name evidence="16" type="ORF">H2509_12980</name>
</gene>
<evidence type="ECO:0000256" key="3">
    <source>
        <dbReference type="ARBA" id="ARBA00012768"/>
    </source>
</evidence>
<comment type="cofactor">
    <cofactor evidence="13">
        <name>Mg(2+)</name>
        <dbReference type="ChEBI" id="CHEBI:18420"/>
    </cofactor>
    <cofactor evidence="13">
        <name>Mn(2+)</name>
        <dbReference type="ChEBI" id="CHEBI:29035"/>
    </cofactor>
    <text evidence="13">Mg(2+) or Mn(2+) required for ssDNA cleavage activity.</text>
</comment>
<dbReference type="GO" id="GO:0051536">
    <property type="term" value="F:iron-sulfur cluster binding"/>
    <property type="evidence" value="ECO:0007669"/>
    <property type="project" value="UniProtKB-KW"/>
</dbReference>
<evidence type="ECO:0000256" key="2">
    <source>
        <dbReference type="ARBA" id="ARBA00009189"/>
    </source>
</evidence>
<dbReference type="Proteomes" id="UP000541109">
    <property type="component" value="Unassembled WGS sequence"/>
</dbReference>
<evidence type="ECO:0000256" key="7">
    <source>
        <dbReference type="ARBA" id="ARBA00022801"/>
    </source>
</evidence>
<feature type="domain" description="DUF83" evidence="15">
    <location>
        <begin position="47"/>
        <end position="224"/>
    </location>
</feature>
<keyword evidence="12 13" id="KW-0464">Manganese</keyword>
<comment type="cofactor">
    <cofactor evidence="13">
        <name>iron-sulfur cluster</name>
        <dbReference type="ChEBI" id="CHEBI:30408"/>
    </cofactor>
</comment>
<comment type="caution">
    <text evidence="16">The sequence shown here is derived from an EMBL/GenBank/DDBJ whole genome shotgun (WGS) entry which is preliminary data.</text>
</comment>
<feature type="region of interest" description="Disordered" evidence="14">
    <location>
        <begin position="1"/>
        <end position="39"/>
    </location>
</feature>
<dbReference type="PANTHER" id="PTHR36531">
    <property type="entry name" value="CRISPR-ASSOCIATED EXONUCLEASE CAS4"/>
    <property type="match status" value="1"/>
</dbReference>
<dbReference type="EMBL" id="JACFXV010000054">
    <property type="protein sequence ID" value="MBA5778038.1"/>
    <property type="molecule type" value="Genomic_DNA"/>
</dbReference>
<keyword evidence="5 13" id="KW-0540">Nuclease</keyword>
<keyword evidence="11 13" id="KW-0051">Antiviral defense</keyword>
<keyword evidence="9 13" id="KW-0408">Iron</keyword>
<dbReference type="NCBIfam" id="TIGR00372">
    <property type="entry name" value="cas4"/>
    <property type="match status" value="1"/>
</dbReference>
<dbReference type="AlphaFoldDB" id="A0A839AG75"/>
<evidence type="ECO:0000256" key="6">
    <source>
        <dbReference type="ARBA" id="ARBA00022723"/>
    </source>
</evidence>
<comment type="function">
    <text evidence="13">CRISPR (clustered regularly interspaced short palindromic repeat) is an adaptive immune system that provides protection against mobile genetic elements (viruses, transposable elements and conjugative plasmids). CRISPR clusters contain sequences complementary to antecedent mobile elements and target invading nucleic acids. CRISPR clusters are transcribed and processed into CRISPR RNA (crRNA).</text>
</comment>
<keyword evidence="17" id="KW-1185">Reference proteome</keyword>
<dbReference type="InterPro" id="IPR051827">
    <property type="entry name" value="Cas4_exonuclease"/>
</dbReference>
<evidence type="ECO:0000256" key="5">
    <source>
        <dbReference type="ARBA" id="ARBA00022722"/>
    </source>
</evidence>
<evidence type="ECO:0000259" key="15">
    <source>
        <dbReference type="Pfam" id="PF01930"/>
    </source>
</evidence>
<name>A0A839AG75_9HYPH</name>
<evidence type="ECO:0000313" key="17">
    <source>
        <dbReference type="Proteomes" id="UP000541109"/>
    </source>
</evidence>
<dbReference type="GO" id="GO:0051607">
    <property type="term" value="P:defense response to virus"/>
    <property type="evidence" value="ECO:0007669"/>
    <property type="project" value="UniProtKB-KW"/>
</dbReference>
<evidence type="ECO:0000256" key="9">
    <source>
        <dbReference type="ARBA" id="ARBA00023004"/>
    </source>
</evidence>
<evidence type="ECO:0000256" key="13">
    <source>
        <dbReference type="RuleBase" id="RU365022"/>
    </source>
</evidence>
<evidence type="ECO:0000313" key="16">
    <source>
        <dbReference type="EMBL" id="MBA5778038.1"/>
    </source>
</evidence>
<evidence type="ECO:0000256" key="8">
    <source>
        <dbReference type="ARBA" id="ARBA00022839"/>
    </source>
</evidence>
<dbReference type="EC" id="3.1.12.1" evidence="3 13"/>